<dbReference type="RefSeq" id="WP_098127316.1">
    <property type="nucleotide sequence ID" value="NZ_NUAN01000154.1"/>
</dbReference>
<dbReference type="EMBL" id="NUAN01000154">
    <property type="protein sequence ID" value="PEN90113.1"/>
    <property type="molecule type" value="Genomic_DNA"/>
</dbReference>
<evidence type="ECO:0000313" key="2">
    <source>
        <dbReference type="Proteomes" id="UP000220691"/>
    </source>
</evidence>
<proteinExistence type="predicted"/>
<accession>A0A9X6U8M9</accession>
<gene>
    <name evidence="1" type="ORF">CN553_22170</name>
</gene>
<sequence length="79" mass="8714">MSSACTCHVNPDTCLWCKWQGVGIGTFDTGAMSMFPNGKEMYFHTCDIHEAYDLMDAIAELVIGFEIKSAKKNNSEKSG</sequence>
<evidence type="ECO:0000313" key="1">
    <source>
        <dbReference type="EMBL" id="PEN90113.1"/>
    </source>
</evidence>
<dbReference type="Proteomes" id="UP000220691">
    <property type="component" value="Unassembled WGS sequence"/>
</dbReference>
<comment type="caution">
    <text evidence="1">The sequence shown here is derived from an EMBL/GenBank/DDBJ whole genome shotgun (WGS) entry which is preliminary data.</text>
</comment>
<reference evidence="1 2" key="1">
    <citation type="submission" date="2017-09" db="EMBL/GenBank/DDBJ databases">
        <title>Large-scale bioinformatics analysis of Bacillus genomes uncovers conserved roles of natural products in bacterial physiology.</title>
        <authorList>
            <consortium name="Agbiome Team Llc"/>
            <person name="Bleich R.M."/>
            <person name="Kirk G.J."/>
            <person name="Santa Maria K.C."/>
            <person name="Allen S.E."/>
            <person name="Farag S."/>
            <person name="Shank E.A."/>
            <person name="Bowers A."/>
        </authorList>
    </citation>
    <scope>NUCLEOTIDE SEQUENCE [LARGE SCALE GENOMIC DNA]</scope>
    <source>
        <strain evidence="1 2">AFS027647</strain>
    </source>
</reference>
<protein>
    <submittedName>
        <fullName evidence="1">Uncharacterized protein</fullName>
    </submittedName>
</protein>
<dbReference type="AlphaFoldDB" id="A0A9X6U8M9"/>
<name>A0A9X6U8M9_BACCE</name>
<organism evidence="1 2">
    <name type="scientific">Bacillus cereus</name>
    <dbReference type="NCBI Taxonomy" id="1396"/>
    <lineage>
        <taxon>Bacteria</taxon>
        <taxon>Bacillati</taxon>
        <taxon>Bacillota</taxon>
        <taxon>Bacilli</taxon>
        <taxon>Bacillales</taxon>
        <taxon>Bacillaceae</taxon>
        <taxon>Bacillus</taxon>
        <taxon>Bacillus cereus group</taxon>
    </lineage>
</organism>